<dbReference type="EMBL" id="STGW01000018">
    <property type="protein sequence ID" value="THV09056.1"/>
    <property type="molecule type" value="Genomic_DNA"/>
</dbReference>
<dbReference type="RefSeq" id="WP_136564267.1">
    <property type="nucleotide sequence ID" value="NZ_BAABLS010000004.1"/>
</dbReference>
<evidence type="ECO:0000256" key="1">
    <source>
        <dbReference type="SAM" id="MobiDB-lite"/>
    </source>
</evidence>
<evidence type="ECO:0000313" key="3">
    <source>
        <dbReference type="Proteomes" id="UP000307087"/>
    </source>
</evidence>
<dbReference type="OrthoDB" id="3789833at2"/>
<proteinExistence type="predicted"/>
<keyword evidence="3" id="KW-1185">Reference proteome</keyword>
<gene>
    <name evidence="2" type="ORF">E9934_17890</name>
</gene>
<sequence length="159" mass="16481">MFGTKLVDPVALGAAVGAAGSGLNGLDVVEDEIGGVLDVLQTQATAIEALDFANKAHIAKGSFGSGNEAVQLSVDHTKAHGVIVDTLNAMITDLSAFQDAVIHARGLIREADDQADLDLRTVLASTEDLDLGQRAHVNAQVEHSTDQPTEEPTTDQDGA</sequence>
<organism evidence="2 3">
    <name type="scientific">Nocardioides caeni</name>
    <dbReference type="NCBI Taxonomy" id="574700"/>
    <lineage>
        <taxon>Bacteria</taxon>
        <taxon>Bacillati</taxon>
        <taxon>Actinomycetota</taxon>
        <taxon>Actinomycetes</taxon>
        <taxon>Propionibacteriales</taxon>
        <taxon>Nocardioidaceae</taxon>
        <taxon>Nocardioides</taxon>
    </lineage>
</organism>
<feature type="region of interest" description="Disordered" evidence="1">
    <location>
        <begin position="139"/>
        <end position="159"/>
    </location>
</feature>
<accession>A0A4V4HJ44</accession>
<feature type="compositionally biased region" description="Acidic residues" evidence="1">
    <location>
        <begin position="148"/>
        <end position="159"/>
    </location>
</feature>
<evidence type="ECO:0000313" key="2">
    <source>
        <dbReference type="EMBL" id="THV09056.1"/>
    </source>
</evidence>
<dbReference type="Proteomes" id="UP000307087">
    <property type="component" value="Unassembled WGS sequence"/>
</dbReference>
<reference evidence="2 3" key="1">
    <citation type="journal article" date="2009" name="Int. J. Syst. Evol. Microbiol.">
        <title>Nocardioides caeni sp. nov., isolated from wastewater.</title>
        <authorList>
            <person name="Yoon J.H."/>
            <person name="Kang S.J."/>
            <person name="Park S."/>
            <person name="Kim W."/>
            <person name="Oh T.K."/>
        </authorList>
    </citation>
    <scope>NUCLEOTIDE SEQUENCE [LARGE SCALE GENOMIC DNA]</scope>
    <source>
        <strain evidence="2 3">DSM 23134</strain>
    </source>
</reference>
<name>A0A4V4HJ44_9ACTN</name>
<comment type="caution">
    <text evidence="2">The sequence shown here is derived from an EMBL/GenBank/DDBJ whole genome shotgun (WGS) entry which is preliminary data.</text>
</comment>
<protein>
    <submittedName>
        <fullName evidence="2">Uncharacterized protein</fullName>
    </submittedName>
</protein>
<dbReference type="AlphaFoldDB" id="A0A4V4HJ44"/>